<accession>A0A7W7ADY4</accession>
<keyword evidence="2" id="KW-1185">Reference proteome</keyword>
<dbReference type="Proteomes" id="UP000538566">
    <property type="component" value="Unassembled WGS sequence"/>
</dbReference>
<protein>
    <submittedName>
        <fullName evidence="1">Uncharacterized protein</fullName>
    </submittedName>
</protein>
<proteinExistence type="predicted"/>
<dbReference type="EMBL" id="JACHOA010000007">
    <property type="protein sequence ID" value="MBB4615265.1"/>
    <property type="molecule type" value="Genomic_DNA"/>
</dbReference>
<organism evidence="1 2">
    <name type="scientific">Novosphingobium taihuense</name>
    <dbReference type="NCBI Taxonomy" id="260085"/>
    <lineage>
        <taxon>Bacteria</taxon>
        <taxon>Pseudomonadati</taxon>
        <taxon>Pseudomonadota</taxon>
        <taxon>Alphaproteobacteria</taxon>
        <taxon>Sphingomonadales</taxon>
        <taxon>Sphingomonadaceae</taxon>
        <taxon>Novosphingobium</taxon>
    </lineage>
</organism>
<name>A0A7W7ADY4_9SPHN</name>
<reference evidence="1 2" key="1">
    <citation type="submission" date="2020-08" db="EMBL/GenBank/DDBJ databases">
        <title>Genomic Encyclopedia of Type Strains, Phase IV (KMG-IV): sequencing the most valuable type-strain genomes for metagenomic binning, comparative biology and taxonomic classification.</title>
        <authorList>
            <person name="Goeker M."/>
        </authorList>
    </citation>
    <scope>NUCLEOTIDE SEQUENCE [LARGE SCALE GENOMIC DNA]</scope>
    <source>
        <strain evidence="1 2">DSM 17507</strain>
    </source>
</reference>
<evidence type="ECO:0000313" key="1">
    <source>
        <dbReference type="EMBL" id="MBB4615265.1"/>
    </source>
</evidence>
<dbReference type="RefSeq" id="WP_144906684.1">
    <property type="nucleotide sequence ID" value="NZ_JACHOA010000007.1"/>
</dbReference>
<comment type="caution">
    <text evidence="1">The sequence shown here is derived from an EMBL/GenBank/DDBJ whole genome shotgun (WGS) entry which is preliminary data.</text>
</comment>
<dbReference type="AlphaFoldDB" id="A0A7W7ADY4"/>
<gene>
    <name evidence="1" type="ORF">GGR37_003555</name>
</gene>
<sequence length="75" mass="8290">MSQFVPGDIYEDCAQHPCLCIGVSEKDDEIWGISLIDGSYPRACSLAHCGVEKLTAQEAWDRKKSIEGISWEDGT</sequence>
<evidence type="ECO:0000313" key="2">
    <source>
        <dbReference type="Proteomes" id="UP000538566"/>
    </source>
</evidence>